<dbReference type="AlphaFoldDB" id="A0A024FTL5"/>
<name>A0A024FTL5_9STRA</name>
<protein>
    <submittedName>
        <fullName evidence="1">Uncharacterized protein</fullName>
    </submittedName>
</protein>
<reference evidence="1 2" key="1">
    <citation type="submission" date="2012-05" db="EMBL/GenBank/DDBJ databases">
        <title>Recombination and specialization in a pathogen metapopulation.</title>
        <authorList>
            <person name="Gardiner A."/>
            <person name="Kemen E."/>
            <person name="Schultz-Larsen T."/>
            <person name="MacLean D."/>
            <person name="Van Oosterhout C."/>
            <person name="Jones J.D.G."/>
        </authorList>
    </citation>
    <scope>NUCLEOTIDE SEQUENCE [LARGE SCALE GENOMIC DNA]</scope>
    <source>
        <strain evidence="1 2">Ac Nc2</strain>
    </source>
</reference>
<keyword evidence="2" id="KW-1185">Reference proteome</keyword>
<dbReference type="EMBL" id="CAIX01000191">
    <property type="protein sequence ID" value="CCI10277.1"/>
    <property type="molecule type" value="Genomic_DNA"/>
</dbReference>
<dbReference type="InParanoid" id="A0A024FTL5"/>
<accession>A0A024FTL5</accession>
<proteinExistence type="predicted"/>
<sequence>MSNPTCISDFAGRSTCAFVNNSRHFCTLYKGYSTRNNSSFKSGSKLISARFLIEHLNRICCRLSGRYPITPFLEKVRMYHLHGRKPQKIGGKSATKTMKWSNRCSHRISKCIYILETFFVGHKCNLHDTWLGEAIHTLSIISTGVAME</sequence>
<evidence type="ECO:0000313" key="2">
    <source>
        <dbReference type="Proteomes" id="UP000053237"/>
    </source>
</evidence>
<evidence type="ECO:0000313" key="1">
    <source>
        <dbReference type="EMBL" id="CCI10277.1"/>
    </source>
</evidence>
<comment type="caution">
    <text evidence="1">The sequence shown here is derived from an EMBL/GenBank/DDBJ whole genome shotgun (WGS) entry which is preliminary data.</text>
</comment>
<dbReference type="Proteomes" id="UP000053237">
    <property type="component" value="Unassembled WGS sequence"/>
</dbReference>
<organism evidence="1 2">
    <name type="scientific">Albugo candida</name>
    <dbReference type="NCBI Taxonomy" id="65357"/>
    <lineage>
        <taxon>Eukaryota</taxon>
        <taxon>Sar</taxon>
        <taxon>Stramenopiles</taxon>
        <taxon>Oomycota</taxon>
        <taxon>Peronosporomycetes</taxon>
        <taxon>Albuginales</taxon>
        <taxon>Albuginaceae</taxon>
        <taxon>Albugo</taxon>
    </lineage>
</organism>
<gene>
    <name evidence="1" type="ORF">BN9_089100</name>
</gene>